<evidence type="ECO:0000256" key="1">
    <source>
        <dbReference type="SAM" id="MobiDB-lite"/>
    </source>
</evidence>
<dbReference type="RefSeq" id="WP_092906000.1">
    <property type="nucleotide sequence ID" value="NZ_FOZS01000003.1"/>
</dbReference>
<proteinExistence type="predicted"/>
<dbReference type="EMBL" id="FOZS01000003">
    <property type="protein sequence ID" value="SFS90531.1"/>
    <property type="molecule type" value="Genomic_DNA"/>
</dbReference>
<evidence type="ECO:0000313" key="3">
    <source>
        <dbReference type="Proteomes" id="UP000199199"/>
    </source>
</evidence>
<evidence type="ECO:0000313" key="2">
    <source>
        <dbReference type="EMBL" id="SFS90531.1"/>
    </source>
</evidence>
<reference evidence="3" key="1">
    <citation type="submission" date="2016-10" db="EMBL/GenBank/DDBJ databases">
        <authorList>
            <person name="Varghese N."/>
            <person name="Submissions S."/>
        </authorList>
    </citation>
    <scope>NUCLEOTIDE SEQUENCE [LARGE SCALE GENOMIC DNA]</scope>
    <source>
        <strain evidence="3">DSM 22427</strain>
    </source>
</reference>
<organism evidence="2 3">
    <name type="scientific">Halostagnicola kamekurae</name>
    <dbReference type="NCBI Taxonomy" id="619731"/>
    <lineage>
        <taxon>Archaea</taxon>
        <taxon>Methanobacteriati</taxon>
        <taxon>Methanobacteriota</taxon>
        <taxon>Stenosarchaea group</taxon>
        <taxon>Halobacteria</taxon>
        <taxon>Halobacteriales</taxon>
        <taxon>Natrialbaceae</taxon>
        <taxon>Halostagnicola</taxon>
    </lineage>
</organism>
<accession>A0A1I6TN20</accession>
<dbReference type="Proteomes" id="UP000199199">
    <property type="component" value="Unassembled WGS sequence"/>
</dbReference>
<feature type="region of interest" description="Disordered" evidence="1">
    <location>
        <begin position="1"/>
        <end position="30"/>
    </location>
</feature>
<keyword evidence="3" id="KW-1185">Reference proteome</keyword>
<dbReference type="AlphaFoldDB" id="A0A1I6TN20"/>
<sequence length="165" mass="18894">MAGNYVTSENNLPEDPVGEETTLQISDERTKEISSVRARIDKNPDNLTDPDTLTVVKGPHENTEEKWYIDIIETDEGEDIDLELLESTTRALEEESTVINTRSKEVKTLLQYLTEKGEFQSVSEASRTIMLQHLSENYPNLVSEYIDLKVQSERTDLAEELYDHE</sequence>
<dbReference type="OrthoDB" id="258012at2157"/>
<gene>
    <name evidence="2" type="ORF">SAMN04488556_3245</name>
</gene>
<name>A0A1I6TN20_9EURY</name>
<feature type="compositionally biased region" description="Polar residues" evidence="1">
    <location>
        <begin position="1"/>
        <end position="11"/>
    </location>
</feature>
<protein>
    <submittedName>
        <fullName evidence="2">Uncharacterized protein</fullName>
    </submittedName>
</protein>